<dbReference type="InterPro" id="IPR013785">
    <property type="entry name" value="Aldolase_TIM"/>
</dbReference>
<protein>
    <recommendedName>
        <fullName evidence="9">tRNA-dihydrouridine(16/17) synthase [NAD(P)(+)]</fullName>
        <ecNumber evidence="9">1.3.1.88</ecNumber>
    </recommendedName>
</protein>
<evidence type="ECO:0000256" key="6">
    <source>
        <dbReference type="ARBA" id="ARBA00023002"/>
    </source>
</evidence>
<evidence type="ECO:0000313" key="15">
    <source>
        <dbReference type="EMBL" id="KAF0722741.1"/>
    </source>
</evidence>
<gene>
    <name evidence="15" type="ORF">Ae201684_018219</name>
</gene>
<feature type="domain" description="DUS-like FMN-binding" evidence="14">
    <location>
        <begin position="21"/>
        <end position="250"/>
    </location>
</feature>
<dbReference type="GO" id="GO:0050660">
    <property type="term" value="F:flavin adenine dinucleotide binding"/>
    <property type="evidence" value="ECO:0007669"/>
    <property type="project" value="InterPro"/>
</dbReference>
<dbReference type="VEuPathDB" id="FungiDB:AeMF1_000649"/>
<comment type="similarity">
    <text evidence="8">Belongs to the Dus family. Dus1 subfamily.</text>
</comment>
<dbReference type="InterPro" id="IPR018517">
    <property type="entry name" value="tRNA_hU_synthase_CS"/>
</dbReference>
<reference evidence="15 16" key="1">
    <citation type="submission" date="2019-07" db="EMBL/GenBank/DDBJ databases">
        <title>Genomics analysis of Aphanomyces spp. identifies a new class of oomycete effector associated with host adaptation.</title>
        <authorList>
            <person name="Gaulin E."/>
        </authorList>
    </citation>
    <scope>NUCLEOTIDE SEQUENCE [LARGE SCALE GENOMIC DNA]</scope>
    <source>
        <strain evidence="15 16">ATCC 201684</strain>
    </source>
</reference>
<keyword evidence="4" id="KW-0819">tRNA processing</keyword>
<proteinExistence type="inferred from homology"/>
<name>A0A6G0W6K6_9STRA</name>
<comment type="catalytic activity">
    <reaction evidence="12">
        <text>5,6-dihydrouridine(16) in tRNA + NAD(+) = uridine(16) in tRNA + NADH + H(+)</text>
        <dbReference type="Rhea" id="RHEA:53380"/>
        <dbReference type="Rhea" id="RHEA-COMP:13543"/>
        <dbReference type="Rhea" id="RHEA-COMP:13544"/>
        <dbReference type="ChEBI" id="CHEBI:15378"/>
        <dbReference type="ChEBI" id="CHEBI:57540"/>
        <dbReference type="ChEBI" id="CHEBI:57945"/>
        <dbReference type="ChEBI" id="CHEBI:65315"/>
        <dbReference type="ChEBI" id="CHEBI:74443"/>
        <dbReference type="EC" id="1.3.1.88"/>
    </reaction>
    <physiologicalReaction direction="right-to-left" evidence="12">
        <dbReference type="Rhea" id="RHEA:53382"/>
    </physiologicalReaction>
</comment>
<evidence type="ECO:0000256" key="5">
    <source>
        <dbReference type="ARBA" id="ARBA00022857"/>
    </source>
</evidence>
<evidence type="ECO:0000256" key="7">
    <source>
        <dbReference type="ARBA" id="ARBA00023027"/>
    </source>
</evidence>
<dbReference type="Gene3D" id="3.20.20.70">
    <property type="entry name" value="Aldolase class I"/>
    <property type="match status" value="1"/>
</dbReference>
<comment type="caution">
    <text evidence="15">The sequence shown here is derived from an EMBL/GenBank/DDBJ whole genome shotgun (WGS) entry which is preliminary data.</text>
</comment>
<keyword evidence="7" id="KW-0520">NAD</keyword>
<dbReference type="SUPFAM" id="SSF51395">
    <property type="entry name" value="FMN-linked oxidoreductases"/>
    <property type="match status" value="1"/>
</dbReference>
<dbReference type="PROSITE" id="PS01136">
    <property type="entry name" value="UPF0034"/>
    <property type="match status" value="1"/>
</dbReference>
<evidence type="ECO:0000256" key="4">
    <source>
        <dbReference type="ARBA" id="ARBA00022694"/>
    </source>
</evidence>
<keyword evidence="6" id="KW-0560">Oxidoreductase</keyword>
<dbReference type="Proteomes" id="UP000481153">
    <property type="component" value="Unassembled WGS sequence"/>
</dbReference>
<dbReference type="AlphaFoldDB" id="A0A6G0W6K6"/>
<dbReference type="InterPro" id="IPR035587">
    <property type="entry name" value="DUS-like_FMN-bd"/>
</dbReference>
<evidence type="ECO:0000256" key="3">
    <source>
        <dbReference type="ARBA" id="ARBA00022643"/>
    </source>
</evidence>
<evidence type="ECO:0000256" key="8">
    <source>
        <dbReference type="ARBA" id="ARBA00038313"/>
    </source>
</evidence>
<keyword evidence="16" id="KW-1185">Reference proteome</keyword>
<evidence type="ECO:0000256" key="11">
    <source>
        <dbReference type="ARBA" id="ARBA00047652"/>
    </source>
</evidence>
<evidence type="ECO:0000256" key="2">
    <source>
        <dbReference type="ARBA" id="ARBA00022630"/>
    </source>
</evidence>
<evidence type="ECO:0000256" key="1">
    <source>
        <dbReference type="ARBA" id="ARBA00001917"/>
    </source>
</evidence>
<dbReference type="GO" id="GO:0017150">
    <property type="term" value="F:tRNA dihydrouridine synthase activity"/>
    <property type="evidence" value="ECO:0007669"/>
    <property type="project" value="InterPro"/>
</dbReference>
<evidence type="ECO:0000256" key="10">
    <source>
        <dbReference type="ARBA" id="ARBA00047287"/>
    </source>
</evidence>
<evidence type="ECO:0000256" key="12">
    <source>
        <dbReference type="ARBA" id="ARBA00048934"/>
    </source>
</evidence>
<accession>A0A6G0W6K6</accession>
<sequence length="358" mass="39318">MSAEAAWTSFRDVLGAPKYVCAPMVRQSELAFRLLSRQYGCQLTYTPMFVAATIVERAKETTGDVSQEFFDTDDQDRPLIVQVCGDDPAILAKAVTLVQHRCDAVDLNLGCPQRCALQGHFGAYLLESPELIEDIVRAMVAVATVPITCKIRIQEDISASIALAQRIERAGCAILTVHGRLRTQRHHEGTCNWDAIRAIRSSVPIPVIANGGINSLEDAAACLDYTGCAAVMSATMLLRNPAMFSGSDESIFVIAKAYLDLARKHPPRHPESARDHILTMVRQKCEQLDLVALASLFQHHDVLLPDQLEACLAHLAAATGDAFESKFTTLPSFKQIKCNDLHDDTDDLDAFEDAFADY</sequence>
<evidence type="ECO:0000256" key="13">
    <source>
        <dbReference type="ARBA" id="ARBA00049467"/>
    </source>
</evidence>
<comment type="catalytic activity">
    <reaction evidence="13">
        <text>5,6-dihydrouridine(17) in tRNA + NADP(+) = uridine(17) in tRNA + NADPH + H(+)</text>
        <dbReference type="Rhea" id="RHEA:53368"/>
        <dbReference type="Rhea" id="RHEA-COMP:13541"/>
        <dbReference type="Rhea" id="RHEA-COMP:13542"/>
        <dbReference type="ChEBI" id="CHEBI:15378"/>
        <dbReference type="ChEBI" id="CHEBI:57783"/>
        <dbReference type="ChEBI" id="CHEBI:58349"/>
        <dbReference type="ChEBI" id="CHEBI:65315"/>
        <dbReference type="ChEBI" id="CHEBI:74443"/>
        <dbReference type="EC" id="1.3.1.88"/>
    </reaction>
    <physiologicalReaction direction="right-to-left" evidence="13">
        <dbReference type="Rhea" id="RHEA:53370"/>
    </physiologicalReaction>
</comment>
<keyword evidence="2" id="KW-0285">Flavoprotein</keyword>
<keyword evidence="5" id="KW-0521">NADP</keyword>
<evidence type="ECO:0000259" key="14">
    <source>
        <dbReference type="Pfam" id="PF01207"/>
    </source>
</evidence>
<comment type="catalytic activity">
    <reaction evidence="11">
        <text>5,6-dihydrouridine(16) in tRNA + NADP(+) = uridine(16) in tRNA + NADPH + H(+)</text>
        <dbReference type="Rhea" id="RHEA:53376"/>
        <dbReference type="Rhea" id="RHEA-COMP:13543"/>
        <dbReference type="Rhea" id="RHEA-COMP:13544"/>
        <dbReference type="ChEBI" id="CHEBI:15378"/>
        <dbReference type="ChEBI" id="CHEBI:57783"/>
        <dbReference type="ChEBI" id="CHEBI:58349"/>
        <dbReference type="ChEBI" id="CHEBI:65315"/>
        <dbReference type="ChEBI" id="CHEBI:74443"/>
        <dbReference type="EC" id="1.3.1.88"/>
    </reaction>
    <physiologicalReaction direction="right-to-left" evidence="11">
        <dbReference type="Rhea" id="RHEA:53378"/>
    </physiologicalReaction>
</comment>
<evidence type="ECO:0000256" key="9">
    <source>
        <dbReference type="ARBA" id="ARBA00038890"/>
    </source>
</evidence>
<keyword evidence="3" id="KW-0288">FMN</keyword>
<evidence type="ECO:0000313" key="16">
    <source>
        <dbReference type="Proteomes" id="UP000481153"/>
    </source>
</evidence>
<comment type="catalytic activity">
    <reaction evidence="10">
        <text>5,6-dihydrouridine(17) in tRNA + NAD(+) = uridine(17) in tRNA + NADH + H(+)</text>
        <dbReference type="Rhea" id="RHEA:53372"/>
        <dbReference type="Rhea" id="RHEA-COMP:13541"/>
        <dbReference type="Rhea" id="RHEA-COMP:13542"/>
        <dbReference type="ChEBI" id="CHEBI:15378"/>
        <dbReference type="ChEBI" id="CHEBI:57540"/>
        <dbReference type="ChEBI" id="CHEBI:57945"/>
        <dbReference type="ChEBI" id="CHEBI:65315"/>
        <dbReference type="ChEBI" id="CHEBI:74443"/>
        <dbReference type="EC" id="1.3.1.88"/>
    </reaction>
    <physiologicalReaction direction="right-to-left" evidence="10">
        <dbReference type="Rhea" id="RHEA:53374"/>
    </physiologicalReaction>
</comment>
<organism evidence="15 16">
    <name type="scientific">Aphanomyces euteiches</name>
    <dbReference type="NCBI Taxonomy" id="100861"/>
    <lineage>
        <taxon>Eukaryota</taxon>
        <taxon>Sar</taxon>
        <taxon>Stramenopiles</taxon>
        <taxon>Oomycota</taxon>
        <taxon>Saprolegniomycetes</taxon>
        <taxon>Saprolegniales</taxon>
        <taxon>Verrucalvaceae</taxon>
        <taxon>Aphanomyces</taxon>
    </lineage>
</organism>
<dbReference type="EMBL" id="VJMJ01000326">
    <property type="protein sequence ID" value="KAF0722741.1"/>
    <property type="molecule type" value="Genomic_DNA"/>
</dbReference>
<comment type="cofactor">
    <cofactor evidence="1">
        <name>FMN</name>
        <dbReference type="ChEBI" id="CHEBI:58210"/>
    </cofactor>
</comment>
<dbReference type="PANTHER" id="PTHR11082:SF5">
    <property type="entry name" value="TRNA-DIHYDROURIDINE(16_17) SYNTHASE [NAD(P)(+)]-LIKE"/>
    <property type="match status" value="1"/>
</dbReference>
<dbReference type="CDD" id="cd02801">
    <property type="entry name" value="DUS_like_FMN"/>
    <property type="match status" value="1"/>
</dbReference>
<dbReference type="EC" id="1.3.1.88" evidence="9"/>
<dbReference type="PANTHER" id="PTHR11082">
    <property type="entry name" value="TRNA-DIHYDROURIDINE SYNTHASE"/>
    <property type="match status" value="1"/>
</dbReference>
<dbReference type="Pfam" id="PF01207">
    <property type="entry name" value="Dus"/>
    <property type="match status" value="1"/>
</dbReference>